<dbReference type="Proteomes" id="UP000580250">
    <property type="component" value="Unassembled WGS sequence"/>
</dbReference>
<evidence type="ECO:0000313" key="2">
    <source>
        <dbReference type="Proteomes" id="UP000580250"/>
    </source>
</evidence>
<organism evidence="1 2">
    <name type="scientific">Meloidogyne enterolobii</name>
    <name type="common">Root-knot nematode worm</name>
    <name type="synonym">Meloidogyne mayaguensis</name>
    <dbReference type="NCBI Taxonomy" id="390850"/>
    <lineage>
        <taxon>Eukaryota</taxon>
        <taxon>Metazoa</taxon>
        <taxon>Ecdysozoa</taxon>
        <taxon>Nematoda</taxon>
        <taxon>Chromadorea</taxon>
        <taxon>Rhabditida</taxon>
        <taxon>Tylenchina</taxon>
        <taxon>Tylenchomorpha</taxon>
        <taxon>Tylenchoidea</taxon>
        <taxon>Meloidogynidae</taxon>
        <taxon>Meloidogyninae</taxon>
        <taxon>Meloidogyne</taxon>
    </lineage>
</organism>
<dbReference type="EMBL" id="CAJEWN010000052">
    <property type="protein sequence ID" value="CAD2153054.1"/>
    <property type="molecule type" value="Genomic_DNA"/>
</dbReference>
<reference evidence="1 2" key="1">
    <citation type="submission" date="2020-08" db="EMBL/GenBank/DDBJ databases">
        <authorList>
            <person name="Koutsovoulos G."/>
            <person name="Danchin GJ E."/>
        </authorList>
    </citation>
    <scope>NUCLEOTIDE SEQUENCE [LARGE SCALE GENOMIC DNA]</scope>
</reference>
<dbReference type="AlphaFoldDB" id="A0A6V7UBW7"/>
<gene>
    <name evidence="1" type="ORF">MENT_LOCUS10983</name>
</gene>
<comment type="caution">
    <text evidence="1">The sequence shown here is derived from an EMBL/GenBank/DDBJ whole genome shotgun (WGS) entry which is preliminary data.</text>
</comment>
<sequence>MTKIWWGSSYGENKVKWRNNFLCYRWCICCLIRRIAIFFTRRLCFLAINKRKYCC</sequence>
<protein>
    <submittedName>
        <fullName evidence="1">Uncharacterized protein</fullName>
    </submittedName>
</protein>
<name>A0A6V7UBW7_MELEN</name>
<evidence type="ECO:0000313" key="1">
    <source>
        <dbReference type="EMBL" id="CAD2153054.1"/>
    </source>
</evidence>
<accession>A0A6V7UBW7</accession>
<proteinExistence type="predicted"/>